<accession>A0A1S0U2I9</accession>
<reference evidence="1" key="1">
    <citation type="submission" date="2012-04" db="EMBL/GenBank/DDBJ databases">
        <title>The Genome Sequence of Loa loa.</title>
        <authorList>
            <consortium name="The Broad Institute Genome Sequencing Platform"/>
            <consortium name="Broad Institute Genome Sequencing Center for Infectious Disease"/>
            <person name="Nutman T.B."/>
            <person name="Fink D.L."/>
            <person name="Russ C."/>
            <person name="Young S."/>
            <person name="Zeng Q."/>
            <person name="Gargeya S."/>
            <person name="Alvarado L."/>
            <person name="Berlin A."/>
            <person name="Chapman S.B."/>
            <person name="Chen Z."/>
            <person name="Freedman E."/>
            <person name="Gellesch M."/>
            <person name="Goldberg J."/>
            <person name="Griggs A."/>
            <person name="Gujja S."/>
            <person name="Heilman E.R."/>
            <person name="Heiman D."/>
            <person name="Howarth C."/>
            <person name="Mehta T."/>
            <person name="Neiman D."/>
            <person name="Pearson M."/>
            <person name="Roberts A."/>
            <person name="Saif S."/>
            <person name="Shea T."/>
            <person name="Shenoy N."/>
            <person name="Sisk P."/>
            <person name="Stolte C."/>
            <person name="Sykes S."/>
            <person name="White J."/>
            <person name="Yandava C."/>
            <person name="Haas B."/>
            <person name="Henn M.R."/>
            <person name="Nusbaum C."/>
            <person name="Birren B."/>
        </authorList>
    </citation>
    <scope>NUCLEOTIDE SEQUENCE [LARGE SCALE GENOMIC DNA]</scope>
</reference>
<evidence type="ECO:0000313" key="1">
    <source>
        <dbReference type="EMBL" id="EFO24117.1"/>
    </source>
</evidence>
<name>A0A1S0U2I9_LOALO</name>
<dbReference type="GeneID" id="9941771"/>
<gene>
    <name evidence="1" type="ORF">LOAG_04365</name>
</gene>
<organism evidence="1">
    <name type="scientific">Loa loa</name>
    <name type="common">Eye worm</name>
    <name type="synonym">Filaria loa</name>
    <dbReference type="NCBI Taxonomy" id="7209"/>
    <lineage>
        <taxon>Eukaryota</taxon>
        <taxon>Metazoa</taxon>
        <taxon>Ecdysozoa</taxon>
        <taxon>Nematoda</taxon>
        <taxon>Chromadorea</taxon>
        <taxon>Rhabditida</taxon>
        <taxon>Spirurina</taxon>
        <taxon>Spiruromorpha</taxon>
        <taxon>Filarioidea</taxon>
        <taxon>Onchocercidae</taxon>
        <taxon>Loa</taxon>
    </lineage>
</organism>
<protein>
    <submittedName>
        <fullName evidence="1">Uncharacterized protein</fullName>
    </submittedName>
</protein>
<dbReference type="CTD" id="9941771"/>
<dbReference type="RefSeq" id="XP_003139950.1">
    <property type="nucleotide sequence ID" value="XM_003139902.1"/>
</dbReference>
<sequence length="99" mass="11893">MYRKDLVEVLLKNCEAKEICCAIHFNMPYEGEKQYNDKRKRTSYYNIKNISEQPTSTLSLGEYYRTVHFIILVKRTQHAKVVIRTEIRRKDQKSDQFSN</sequence>
<proteinExistence type="predicted"/>
<dbReference type="InParanoid" id="A0A1S0U2I9"/>
<dbReference type="EMBL" id="JH712072">
    <property type="protein sequence ID" value="EFO24117.1"/>
    <property type="molecule type" value="Genomic_DNA"/>
</dbReference>
<dbReference type="KEGG" id="loa:LOAG_04365"/>
<dbReference type="AlphaFoldDB" id="A0A1S0U2I9"/>